<sequence length="203" mass="21165">MLTPKVGFEKCLSVEEEATMADSQNTHPGQEEKKDGVSAVAGRAERDIDAVKSKAAEIGSDLAEEAKKQAGVIEKKAASFAGEQKNAAADRLGGVASALNDVAKSLKERDDDAIARYARDLADGVDRASHTLKDREVGDLVAMAEDFGRKQPVAFLGLAALAGFASGRFALASAAKRKNDSSAPSSQPNVSPRPTSGVPKAAR</sequence>
<dbReference type="OrthoDB" id="7889162at2"/>
<feature type="region of interest" description="Disordered" evidence="1">
    <location>
        <begin position="175"/>
        <end position="203"/>
    </location>
</feature>
<evidence type="ECO:0000313" key="3">
    <source>
        <dbReference type="Proteomes" id="UP000199071"/>
    </source>
</evidence>
<protein>
    <recommendedName>
        <fullName evidence="4">Nutrient deprivation-induced protein</fullName>
    </recommendedName>
</protein>
<dbReference type="AlphaFoldDB" id="A0A1G6DS81"/>
<dbReference type="STRING" id="665467.SAMN02982931_03693"/>
<dbReference type="Proteomes" id="UP000199071">
    <property type="component" value="Unassembled WGS sequence"/>
</dbReference>
<dbReference type="RefSeq" id="WP_139167886.1">
    <property type="nucleotide sequence ID" value="NZ_FMXQ01000008.1"/>
</dbReference>
<feature type="region of interest" description="Disordered" evidence="1">
    <location>
        <begin position="17"/>
        <end position="43"/>
    </location>
</feature>
<gene>
    <name evidence="2" type="ORF">SAMN02982931_03693</name>
</gene>
<keyword evidence="3" id="KW-1185">Reference proteome</keyword>
<feature type="compositionally biased region" description="Polar residues" evidence="1">
    <location>
        <begin position="181"/>
        <end position="194"/>
    </location>
</feature>
<accession>A0A1G6DS81</accession>
<evidence type="ECO:0000256" key="1">
    <source>
        <dbReference type="SAM" id="MobiDB-lite"/>
    </source>
</evidence>
<evidence type="ECO:0008006" key="4">
    <source>
        <dbReference type="Google" id="ProtNLM"/>
    </source>
</evidence>
<dbReference type="EMBL" id="FMXQ01000008">
    <property type="protein sequence ID" value="SDB47952.1"/>
    <property type="molecule type" value="Genomic_DNA"/>
</dbReference>
<organism evidence="2 3">
    <name type="scientific">Bauldia litoralis</name>
    <dbReference type="NCBI Taxonomy" id="665467"/>
    <lineage>
        <taxon>Bacteria</taxon>
        <taxon>Pseudomonadati</taxon>
        <taxon>Pseudomonadota</taxon>
        <taxon>Alphaproteobacteria</taxon>
        <taxon>Hyphomicrobiales</taxon>
        <taxon>Kaistiaceae</taxon>
        <taxon>Bauldia</taxon>
    </lineage>
</organism>
<proteinExistence type="predicted"/>
<name>A0A1G6DS81_9HYPH</name>
<reference evidence="2 3" key="1">
    <citation type="submission" date="2016-10" db="EMBL/GenBank/DDBJ databases">
        <authorList>
            <person name="de Groot N.N."/>
        </authorList>
    </citation>
    <scope>NUCLEOTIDE SEQUENCE [LARGE SCALE GENOMIC DNA]</scope>
    <source>
        <strain evidence="2 3">ATCC 35022</strain>
    </source>
</reference>
<evidence type="ECO:0000313" key="2">
    <source>
        <dbReference type="EMBL" id="SDB47952.1"/>
    </source>
</evidence>